<evidence type="ECO:0000256" key="2">
    <source>
        <dbReference type="ARBA" id="ARBA00022729"/>
    </source>
</evidence>
<keyword evidence="5" id="KW-0449">Lipoprotein</keyword>
<feature type="chain" id="PRO_5038539816" evidence="7">
    <location>
        <begin position="25"/>
        <end position="490"/>
    </location>
</feature>
<evidence type="ECO:0000256" key="3">
    <source>
        <dbReference type="ARBA" id="ARBA00023136"/>
    </source>
</evidence>
<reference evidence="8 9" key="1">
    <citation type="submission" date="2020-08" db="EMBL/GenBank/DDBJ databases">
        <title>Cohnella phylogeny.</title>
        <authorList>
            <person name="Dunlap C."/>
        </authorList>
    </citation>
    <scope>NUCLEOTIDE SEQUENCE [LARGE SCALE GENOMIC DNA]</scope>
    <source>
        <strain evidence="8 9">CBP 2801</strain>
    </source>
</reference>
<dbReference type="EMBL" id="JACJVO010000006">
    <property type="protein sequence ID" value="MBB6730250.1"/>
    <property type="molecule type" value="Genomic_DNA"/>
</dbReference>
<protein>
    <submittedName>
        <fullName evidence="8">Extracellular solute-binding protein</fullName>
    </submittedName>
</protein>
<dbReference type="SUPFAM" id="SSF53850">
    <property type="entry name" value="Periplasmic binding protein-like II"/>
    <property type="match status" value="1"/>
</dbReference>
<proteinExistence type="predicted"/>
<feature type="signal peptide" evidence="7">
    <location>
        <begin position="1"/>
        <end position="24"/>
    </location>
</feature>
<feature type="region of interest" description="Disordered" evidence="6">
    <location>
        <begin position="100"/>
        <end position="125"/>
    </location>
</feature>
<feature type="compositionally biased region" description="Low complexity" evidence="6">
    <location>
        <begin position="26"/>
        <end position="57"/>
    </location>
</feature>
<keyword evidence="9" id="KW-1185">Reference proteome</keyword>
<evidence type="ECO:0000256" key="4">
    <source>
        <dbReference type="ARBA" id="ARBA00023139"/>
    </source>
</evidence>
<dbReference type="RefSeq" id="WP_185127928.1">
    <property type="nucleotide sequence ID" value="NZ_JACJVO010000006.1"/>
</dbReference>
<dbReference type="InterPro" id="IPR050490">
    <property type="entry name" value="Bact_solute-bd_prot1"/>
</dbReference>
<dbReference type="PANTHER" id="PTHR43649">
    <property type="entry name" value="ARABINOSE-BINDING PROTEIN-RELATED"/>
    <property type="match status" value="1"/>
</dbReference>
<name>A0A7X0SHT7_9BACL</name>
<gene>
    <name evidence="8" type="ORF">H7C18_05000</name>
</gene>
<dbReference type="InterPro" id="IPR006059">
    <property type="entry name" value="SBP"/>
</dbReference>
<evidence type="ECO:0000256" key="6">
    <source>
        <dbReference type="SAM" id="MobiDB-lite"/>
    </source>
</evidence>
<sequence>MMKKRSAPWAVVSSALLLSAVLSACNSGGNDPDGASPSGSSAGASSPSSAAASGSDSQTGADGKTTLTVAVYTEDRFLKSAVEQFEQAHPDIDVQIQETMPTDTSEGKQTINIKNGPDEGPSAADKDKYINSVNTALMSGNAADLISVNYLPVDRYLDKGMFEDWSQLAGQDSDFHTADYYENVLKGMSDSHGWYAIPIDYQFNAILANKAALDKVGGIDDKTWTWEQFVDLCKQIASAKNADGTNMHALGGEKPEDVIGYLAESAYDKLVTKSGNTSKFDEEAFRGYLELVKQLYDSGAVSADSLGKANEVFSPMSMESPMQLATMPSKLGNNEGEVLHPPGSGQDEGFPFTSDLAFALNARSKAKPAAWEFVKFLLSKDVQSLRELMGIPVQQAAAKQKLEDTAQDIQSGRAKIVSKGPDGSVQAITITDEQIQAALALLPSVGKYERKDDKVIDMINEESASFFSGGKSADAVAKAVASRVDTYLNE</sequence>
<evidence type="ECO:0000313" key="8">
    <source>
        <dbReference type="EMBL" id="MBB6730250.1"/>
    </source>
</evidence>
<evidence type="ECO:0000256" key="1">
    <source>
        <dbReference type="ARBA" id="ARBA00022475"/>
    </source>
</evidence>
<evidence type="ECO:0000256" key="5">
    <source>
        <dbReference type="ARBA" id="ARBA00023288"/>
    </source>
</evidence>
<keyword evidence="1" id="KW-1003">Cell membrane</keyword>
<dbReference type="PROSITE" id="PS51257">
    <property type="entry name" value="PROKAR_LIPOPROTEIN"/>
    <property type="match status" value="1"/>
</dbReference>
<dbReference type="Pfam" id="PF01547">
    <property type="entry name" value="SBP_bac_1"/>
    <property type="match status" value="1"/>
</dbReference>
<dbReference type="AlphaFoldDB" id="A0A7X0SHT7"/>
<keyword evidence="3" id="KW-0472">Membrane</keyword>
<evidence type="ECO:0000256" key="7">
    <source>
        <dbReference type="SAM" id="SignalP"/>
    </source>
</evidence>
<dbReference type="Proteomes" id="UP000564644">
    <property type="component" value="Unassembled WGS sequence"/>
</dbReference>
<keyword evidence="4" id="KW-0564">Palmitate</keyword>
<feature type="region of interest" description="Disordered" evidence="6">
    <location>
        <begin position="26"/>
        <end position="62"/>
    </location>
</feature>
<accession>A0A7X0SHT7</accession>
<keyword evidence="2 7" id="KW-0732">Signal</keyword>
<dbReference type="Gene3D" id="3.40.190.10">
    <property type="entry name" value="Periplasmic binding protein-like II"/>
    <property type="match status" value="1"/>
</dbReference>
<evidence type="ECO:0000313" key="9">
    <source>
        <dbReference type="Proteomes" id="UP000564644"/>
    </source>
</evidence>
<dbReference type="PANTHER" id="PTHR43649:SF33">
    <property type="entry name" value="POLYGALACTURONAN_RHAMNOGALACTURONAN-BINDING PROTEIN YTCQ"/>
    <property type="match status" value="1"/>
</dbReference>
<feature type="compositionally biased region" description="Polar residues" evidence="6">
    <location>
        <begin position="100"/>
        <end position="113"/>
    </location>
</feature>
<organism evidence="8 9">
    <name type="scientific">Cohnella zeiphila</name>
    <dbReference type="NCBI Taxonomy" id="2761120"/>
    <lineage>
        <taxon>Bacteria</taxon>
        <taxon>Bacillati</taxon>
        <taxon>Bacillota</taxon>
        <taxon>Bacilli</taxon>
        <taxon>Bacillales</taxon>
        <taxon>Paenibacillaceae</taxon>
        <taxon>Cohnella</taxon>
    </lineage>
</organism>
<comment type="caution">
    <text evidence="8">The sequence shown here is derived from an EMBL/GenBank/DDBJ whole genome shotgun (WGS) entry which is preliminary data.</text>
</comment>